<proteinExistence type="predicted"/>
<accession>A0A9D2G1Z6</accession>
<evidence type="ECO:0000256" key="1">
    <source>
        <dbReference type="SAM" id="Phobius"/>
    </source>
</evidence>
<comment type="caution">
    <text evidence="2">The sequence shown here is derived from an EMBL/GenBank/DDBJ whole genome shotgun (WGS) entry which is preliminary data.</text>
</comment>
<dbReference type="AlphaFoldDB" id="A0A9D2G1Z6"/>
<gene>
    <name evidence="2" type="ORF">H9808_07220</name>
</gene>
<organism evidence="2 3">
    <name type="scientific">Candidatus Atopostipes pullistercoris</name>
    <dbReference type="NCBI Taxonomy" id="2838467"/>
    <lineage>
        <taxon>Bacteria</taxon>
        <taxon>Bacillati</taxon>
        <taxon>Bacillota</taxon>
        <taxon>Bacilli</taxon>
        <taxon>Lactobacillales</taxon>
        <taxon>Carnobacteriaceae</taxon>
        <taxon>Atopostipes</taxon>
    </lineage>
</organism>
<reference evidence="2" key="1">
    <citation type="journal article" date="2021" name="PeerJ">
        <title>Extensive microbial diversity within the chicken gut microbiome revealed by metagenomics and culture.</title>
        <authorList>
            <person name="Gilroy R."/>
            <person name="Ravi A."/>
            <person name="Getino M."/>
            <person name="Pursley I."/>
            <person name="Horton D.L."/>
            <person name="Alikhan N.F."/>
            <person name="Baker D."/>
            <person name="Gharbi K."/>
            <person name="Hall N."/>
            <person name="Watson M."/>
            <person name="Adriaenssens E.M."/>
            <person name="Foster-Nyarko E."/>
            <person name="Jarju S."/>
            <person name="Secka A."/>
            <person name="Antonio M."/>
            <person name="Oren A."/>
            <person name="Chaudhuri R.R."/>
            <person name="La Ragione R."/>
            <person name="Hildebrand F."/>
            <person name="Pallen M.J."/>
        </authorList>
    </citation>
    <scope>NUCLEOTIDE SEQUENCE</scope>
    <source>
        <strain evidence="2">CHK169-4300</strain>
    </source>
</reference>
<name>A0A9D2G1Z6_9LACT</name>
<protein>
    <submittedName>
        <fullName evidence="2">Uncharacterized protein</fullName>
    </submittedName>
</protein>
<dbReference type="EMBL" id="DXAZ01000118">
    <property type="protein sequence ID" value="HIZ71534.1"/>
    <property type="molecule type" value="Genomic_DNA"/>
</dbReference>
<dbReference type="Proteomes" id="UP000824106">
    <property type="component" value="Unassembled WGS sequence"/>
</dbReference>
<keyword evidence="1" id="KW-0472">Membrane</keyword>
<keyword evidence="1" id="KW-0812">Transmembrane</keyword>
<sequence>MAKKDNKPSNAIGCLAALIIAVIVVIVVLIANLFGGNDEDEKKKDEVKDDKVTVSKNASPKEKLAANIKNNIGKEHFKSITLNENEDKIIIFLKNYDGVTNKGQIKSMDNGIVKSLMQLKKSDINVNNIEVTVMQEVQTKKLKDAEAVKLRTTWDPETVANLNDDNEGEVFNNARDYAEEYSLNKNIK</sequence>
<evidence type="ECO:0000313" key="2">
    <source>
        <dbReference type="EMBL" id="HIZ71534.1"/>
    </source>
</evidence>
<evidence type="ECO:0000313" key="3">
    <source>
        <dbReference type="Proteomes" id="UP000824106"/>
    </source>
</evidence>
<feature type="transmembrane region" description="Helical" evidence="1">
    <location>
        <begin position="12"/>
        <end position="34"/>
    </location>
</feature>
<keyword evidence="1" id="KW-1133">Transmembrane helix</keyword>
<reference evidence="2" key="2">
    <citation type="submission" date="2021-04" db="EMBL/GenBank/DDBJ databases">
        <authorList>
            <person name="Gilroy R."/>
        </authorList>
    </citation>
    <scope>NUCLEOTIDE SEQUENCE</scope>
    <source>
        <strain evidence="2">CHK169-4300</strain>
    </source>
</reference>